<dbReference type="AlphaFoldDB" id="A0A0E0LYJ8"/>
<evidence type="ECO:0000313" key="2">
    <source>
        <dbReference type="Proteomes" id="UP000026962"/>
    </source>
</evidence>
<protein>
    <submittedName>
        <fullName evidence="1">Uncharacterized protein</fullName>
    </submittedName>
</protein>
<sequence length="74" mass="8480">MPTSPRELSSVATPSSTRSYEFVPLFPSSRVRREIDHRLLRVRLSNSVVDSRSTDSENSEYVEQDSEVECVFTQ</sequence>
<reference evidence="1" key="1">
    <citation type="submission" date="2015-04" db="UniProtKB">
        <authorList>
            <consortium name="EnsemblPlants"/>
        </authorList>
    </citation>
    <scope>IDENTIFICATION</scope>
</reference>
<evidence type="ECO:0000313" key="1">
    <source>
        <dbReference type="EnsemblPlants" id="OPUNC09G01240.1"/>
    </source>
</evidence>
<organism evidence="1">
    <name type="scientific">Oryza punctata</name>
    <name type="common">Red rice</name>
    <dbReference type="NCBI Taxonomy" id="4537"/>
    <lineage>
        <taxon>Eukaryota</taxon>
        <taxon>Viridiplantae</taxon>
        <taxon>Streptophyta</taxon>
        <taxon>Embryophyta</taxon>
        <taxon>Tracheophyta</taxon>
        <taxon>Spermatophyta</taxon>
        <taxon>Magnoliopsida</taxon>
        <taxon>Liliopsida</taxon>
        <taxon>Poales</taxon>
        <taxon>Poaceae</taxon>
        <taxon>BOP clade</taxon>
        <taxon>Oryzoideae</taxon>
        <taxon>Oryzeae</taxon>
        <taxon>Oryzinae</taxon>
        <taxon>Oryza</taxon>
    </lineage>
</organism>
<reference evidence="1" key="2">
    <citation type="submission" date="2018-05" db="EMBL/GenBank/DDBJ databases">
        <title>OpunRS2 (Oryza punctata Reference Sequence Version 2).</title>
        <authorList>
            <person name="Zhang J."/>
            <person name="Kudrna D."/>
            <person name="Lee S."/>
            <person name="Talag J."/>
            <person name="Welchert J."/>
            <person name="Wing R.A."/>
        </authorList>
    </citation>
    <scope>NUCLEOTIDE SEQUENCE [LARGE SCALE GENOMIC DNA]</scope>
</reference>
<dbReference type="Proteomes" id="UP000026962">
    <property type="component" value="Chromosome 9"/>
</dbReference>
<dbReference type="Gramene" id="OPUNC09G01240.1">
    <property type="protein sequence ID" value="OPUNC09G01240.1"/>
    <property type="gene ID" value="OPUNC09G01240"/>
</dbReference>
<dbReference type="EnsemblPlants" id="OPUNC09G01240.1">
    <property type="protein sequence ID" value="OPUNC09G01240.1"/>
    <property type="gene ID" value="OPUNC09G01240"/>
</dbReference>
<dbReference type="HOGENOM" id="CLU_2692070_0_0_1"/>
<accession>A0A0E0LYJ8</accession>
<name>A0A0E0LYJ8_ORYPU</name>
<keyword evidence="2" id="KW-1185">Reference proteome</keyword>
<proteinExistence type="predicted"/>